<dbReference type="PANTHER" id="PTHR10877">
    <property type="entry name" value="POLYCYSTIN FAMILY MEMBER"/>
    <property type="match status" value="1"/>
</dbReference>
<protein>
    <submittedName>
        <fullName evidence="4">Polycystic kidney disease and receptor for egg jelly-related protein</fullName>
    </submittedName>
</protein>
<dbReference type="SUPFAM" id="SSF49723">
    <property type="entry name" value="Lipase/lipooxygenase domain (PLAT/LH2 domain)"/>
    <property type="match status" value="1"/>
</dbReference>
<evidence type="ECO:0000256" key="1">
    <source>
        <dbReference type="PROSITE-ProRule" id="PRU00152"/>
    </source>
</evidence>
<organism evidence="4 5">
    <name type="scientific">Aphis craccivora</name>
    <name type="common">Cowpea aphid</name>
    <dbReference type="NCBI Taxonomy" id="307492"/>
    <lineage>
        <taxon>Eukaryota</taxon>
        <taxon>Metazoa</taxon>
        <taxon>Ecdysozoa</taxon>
        <taxon>Arthropoda</taxon>
        <taxon>Hexapoda</taxon>
        <taxon>Insecta</taxon>
        <taxon>Pterygota</taxon>
        <taxon>Neoptera</taxon>
        <taxon>Paraneoptera</taxon>
        <taxon>Hemiptera</taxon>
        <taxon>Sternorrhyncha</taxon>
        <taxon>Aphidomorpha</taxon>
        <taxon>Aphidoidea</taxon>
        <taxon>Aphididae</taxon>
        <taxon>Aphidini</taxon>
        <taxon>Aphis</taxon>
        <taxon>Aphis</taxon>
    </lineage>
</organism>
<comment type="caution">
    <text evidence="4">The sequence shown here is derived from an EMBL/GenBank/DDBJ whole genome shotgun (WGS) entry which is preliminary data.</text>
</comment>
<sequence>MNNLSVTTVSKPKIGNCTIQPLFGLAGKTLFSISCMHLSNKNTFQYYQKNKNYKASRGVLLDQGDRNMTNFKLTSSDDLIVRVINKYGAYSQTHLSVKIPLLNCISKNIFCIDQFVLILQKVIDDYYSIHKDTMEVTELLKIAKQLLRIATALLEYIKSSNEYYRMIEVNRIEEIKRKLRKNIIFIIDNIIYNNTNPDESGRYLWSSFENWNTITQKIDNLIKSFGKSIILNMESYKRKITCMDNDFKSCLLLPEWFKNRSSESESNSFLYDFIGESLADELLLKGGNVGITILRVGKNLMETFNEIKGIQIVMPIVSLDLLNFDLSNSKNVISYKRFDNYINLNFKNNDTTERQKQNYSLPVLTQNSNSIKSDRNILVFRIDMKNIKKLFVTLSDSTHDLRFAWLRDKRPDIKLMKNSKYVVNLKAGEDNEFTLKTLNQHQNEIHYIGVSAITTRQTTRSNVNYANFSMVMFSPHCLYWSGTKWAPDGIDIGSNTTENNIHCQTNHSSMFSSLFNTLPDIVDTIKGINHADSIVNNMVCLITVLVLFLLYTILFIWSKYQDIKDVSRGEIVILHDNYPGEDEVYLVTVYTGYFADAGTTANVCLQLHGNISSSRVHWLYNPNCDVLQRFNDDWFIIFTAKNLGELKSIHIWHDNYGKNPTWYCKRIEVTDVRKRKKCNFNVERWFTILNSIDNIEHSIFLVTSNDWQTKAIDDVRLTIREEYLWASVFIRQTKNNKHKCAYYNIKAIRY</sequence>
<name>A0A6G0XXI8_APHCR</name>
<evidence type="ECO:0000256" key="2">
    <source>
        <dbReference type="SAM" id="Phobius"/>
    </source>
</evidence>
<evidence type="ECO:0000313" key="4">
    <source>
        <dbReference type="EMBL" id="KAF0745167.1"/>
    </source>
</evidence>
<proteinExistence type="predicted"/>
<accession>A0A6G0XXI8</accession>
<dbReference type="OrthoDB" id="6631241at2759"/>
<reference evidence="4 5" key="1">
    <citation type="submission" date="2019-08" db="EMBL/GenBank/DDBJ databases">
        <title>Whole genome of Aphis craccivora.</title>
        <authorList>
            <person name="Voronova N.V."/>
            <person name="Shulinski R.S."/>
            <person name="Bandarenka Y.V."/>
            <person name="Zhorov D.G."/>
            <person name="Warner D."/>
        </authorList>
    </citation>
    <scope>NUCLEOTIDE SEQUENCE [LARGE SCALE GENOMIC DNA]</scope>
    <source>
        <strain evidence="4">180601</strain>
        <tissue evidence="4">Whole Body</tissue>
    </source>
</reference>
<keyword evidence="2" id="KW-0812">Transmembrane</keyword>
<dbReference type="PROSITE" id="PS50095">
    <property type="entry name" value="PLAT"/>
    <property type="match status" value="1"/>
</dbReference>
<keyword evidence="2" id="KW-0472">Membrane</keyword>
<comment type="caution">
    <text evidence="1">Lacks conserved residue(s) required for the propagation of feature annotation.</text>
</comment>
<keyword evidence="5" id="KW-1185">Reference proteome</keyword>
<dbReference type="AlphaFoldDB" id="A0A6G0XXI8"/>
<dbReference type="InterPro" id="IPR036392">
    <property type="entry name" value="PLAT/LH2_dom_sf"/>
</dbReference>
<dbReference type="Proteomes" id="UP000478052">
    <property type="component" value="Unassembled WGS sequence"/>
</dbReference>
<evidence type="ECO:0000313" key="5">
    <source>
        <dbReference type="Proteomes" id="UP000478052"/>
    </source>
</evidence>
<keyword evidence="4" id="KW-0675">Receptor</keyword>
<dbReference type="InterPro" id="IPR001024">
    <property type="entry name" value="PLAT/LH2_dom"/>
</dbReference>
<evidence type="ECO:0000259" key="3">
    <source>
        <dbReference type="PROSITE" id="PS50095"/>
    </source>
</evidence>
<dbReference type="Pfam" id="PF01477">
    <property type="entry name" value="PLAT"/>
    <property type="match status" value="1"/>
</dbReference>
<dbReference type="Gene3D" id="2.60.60.20">
    <property type="entry name" value="PLAT/LH2 domain"/>
    <property type="match status" value="1"/>
</dbReference>
<dbReference type="EMBL" id="VUJU01007474">
    <property type="protein sequence ID" value="KAF0745167.1"/>
    <property type="molecule type" value="Genomic_DNA"/>
</dbReference>
<feature type="domain" description="PLAT" evidence="3">
    <location>
        <begin position="583"/>
        <end position="700"/>
    </location>
</feature>
<dbReference type="PANTHER" id="PTHR10877:SF183">
    <property type="entry name" value="AT14535P-RELATED"/>
    <property type="match status" value="1"/>
</dbReference>
<dbReference type="SMART" id="SM00308">
    <property type="entry name" value="LH2"/>
    <property type="match status" value="1"/>
</dbReference>
<feature type="transmembrane region" description="Helical" evidence="2">
    <location>
        <begin position="534"/>
        <end position="557"/>
    </location>
</feature>
<keyword evidence="2" id="KW-1133">Transmembrane helix</keyword>
<dbReference type="InterPro" id="IPR051223">
    <property type="entry name" value="Polycystin"/>
</dbReference>
<gene>
    <name evidence="4" type="ORF">FWK35_00024117</name>
</gene>